<keyword evidence="1" id="KW-1133">Transmembrane helix</keyword>
<dbReference type="AlphaFoldDB" id="A0A7C1JXN4"/>
<keyword evidence="1" id="KW-0812">Transmembrane</keyword>
<organism evidence="2">
    <name type="scientific">Caldilinea aerophila</name>
    <dbReference type="NCBI Taxonomy" id="133453"/>
    <lineage>
        <taxon>Bacteria</taxon>
        <taxon>Bacillati</taxon>
        <taxon>Chloroflexota</taxon>
        <taxon>Caldilineae</taxon>
        <taxon>Caldilineales</taxon>
        <taxon>Caldilineaceae</taxon>
        <taxon>Caldilinea</taxon>
    </lineage>
</organism>
<gene>
    <name evidence="2" type="ORF">ENQ20_13425</name>
</gene>
<reference evidence="2" key="1">
    <citation type="journal article" date="2020" name="mSystems">
        <title>Genome- and Community-Level Interaction Insights into Carbon Utilization and Element Cycling Functions of Hydrothermarchaeota in Hydrothermal Sediment.</title>
        <authorList>
            <person name="Zhou Z."/>
            <person name="Liu Y."/>
            <person name="Xu W."/>
            <person name="Pan J."/>
            <person name="Luo Z.H."/>
            <person name="Li M."/>
        </authorList>
    </citation>
    <scope>NUCLEOTIDE SEQUENCE [LARGE SCALE GENOMIC DNA]</scope>
    <source>
        <strain evidence="2">SpSt-289</strain>
    </source>
</reference>
<keyword evidence="1" id="KW-0472">Membrane</keyword>
<evidence type="ECO:0000313" key="2">
    <source>
        <dbReference type="EMBL" id="HDX32468.1"/>
    </source>
</evidence>
<feature type="transmembrane region" description="Helical" evidence="1">
    <location>
        <begin position="7"/>
        <end position="26"/>
    </location>
</feature>
<proteinExistence type="predicted"/>
<evidence type="ECO:0000256" key="1">
    <source>
        <dbReference type="SAM" id="Phobius"/>
    </source>
</evidence>
<dbReference type="PROSITE" id="PS51257">
    <property type="entry name" value="PROKAR_LIPOPROTEIN"/>
    <property type="match status" value="1"/>
</dbReference>
<comment type="caution">
    <text evidence="2">The sequence shown here is derived from an EMBL/GenBank/DDBJ whole genome shotgun (WGS) entry which is preliminary data.</text>
</comment>
<accession>A0A7C1JXN4</accession>
<dbReference type="EMBL" id="DSMG01000135">
    <property type="protein sequence ID" value="HDX32468.1"/>
    <property type="molecule type" value="Genomic_DNA"/>
</dbReference>
<sequence length="63" mass="6834">MDRKFGLYIVLGMLIGACFGASFTPVVENDMLAILGGALAGVFIGWFAAVAVRERTIRKQDKK</sequence>
<feature type="transmembrane region" description="Helical" evidence="1">
    <location>
        <begin position="32"/>
        <end position="52"/>
    </location>
</feature>
<name>A0A7C1JXN4_9CHLR</name>
<protein>
    <submittedName>
        <fullName evidence="2">Uncharacterized protein</fullName>
    </submittedName>
</protein>